<dbReference type="SUPFAM" id="SSF51735">
    <property type="entry name" value="NAD(P)-binding Rossmann-fold domains"/>
    <property type="match status" value="1"/>
</dbReference>
<reference evidence="4 5" key="1">
    <citation type="submission" date="2014-02" db="EMBL/GenBank/DDBJ databases">
        <title>The genome sequence of Colletotrichum fioriniae PJ7.</title>
        <authorList>
            <person name="Baroncelli R."/>
            <person name="Thon M.R."/>
        </authorList>
    </citation>
    <scope>NUCLEOTIDE SEQUENCE [LARGE SCALE GENOMIC DNA]</scope>
    <source>
        <strain evidence="4 5">PJ7</strain>
    </source>
</reference>
<keyword evidence="3" id="KW-0560">Oxidoreductase</keyword>
<comment type="caution">
    <text evidence="4">The sequence shown here is derived from an EMBL/GenBank/DDBJ whole genome shotgun (WGS) entry which is preliminary data.</text>
</comment>
<dbReference type="Gene3D" id="3.40.50.720">
    <property type="entry name" value="NAD(P)-binding Rossmann-like Domain"/>
    <property type="match status" value="1"/>
</dbReference>
<dbReference type="KEGG" id="cfj:CFIO01_11156"/>
<dbReference type="EMBL" id="JARH01000457">
    <property type="protein sequence ID" value="EXF80267.1"/>
    <property type="molecule type" value="Genomic_DNA"/>
</dbReference>
<proteinExistence type="inferred from homology"/>
<organism evidence="4 5">
    <name type="scientific">Colletotrichum fioriniae PJ7</name>
    <dbReference type="NCBI Taxonomy" id="1445577"/>
    <lineage>
        <taxon>Eukaryota</taxon>
        <taxon>Fungi</taxon>
        <taxon>Dikarya</taxon>
        <taxon>Ascomycota</taxon>
        <taxon>Pezizomycotina</taxon>
        <taxon>Sordariomycetes</taxon>
        <taxon>Hypocreomycetidae</taxon>
        <taxon>Glomerellales</taxon>
        <taxon>Glomerellaceae</taxon>
        <taxon>Colletotrichum</taxon>
        <taxon>Colletotrichum acutatum species complex</taxon>
    </lineage>
</organism>
<dbReference type="PANTHER" id="PTHR43180:SF16">
    <property type="entry name" value="BACILYSIN BIOSYNTHESIS OXIDOREDUCTASE BACC"/>
    <property type="match status" value="1"/>
</dbReference>
<evidence type="ECO:0000313" key="5">
    <source>
        <dbReference type="Proteomes" id="UP000020467"/>
    </source>
</evidence>
<dbReference type="Proteomes" id="UP000020467">
    <property type="component" value="Unassembled WGS sequence"/>
</dbReference>
<dbReference type="InterPro" id="IPR002347">
    <property type="entry name" value="SDR_fam"/>
</dbReference>
<keyword evidence="5" id="KW-1185">Reference proteome</keyword>
<dbReference type="Pfam" id="PF00106">
    <property type="entry name" value="adh_short"/>
    <property type="match status" value="2"/>
</dbReference>
<gene>
    <name evidence="4" type="ORF">CFIO01_11156</name>
</gene>
<evidence type="ECO:0000256" key="3">
    <source>
        <dbReference type="ARBA" id="ARBA00023002"/>
    </source>
</evidence>
<dbReference type="eggNOG" id="KOG0725">
    <property type="taxonomic scope" value="Eukaryota"/>
</dbReference>
<dbReference type="GO" id="GO:0016491">
    <property type="term" value="F:oxidoreductase activity"/>
    <property type="evidence" value="ECO:0007669"/>
    <property type="project" value="UniProtKB-KW"/>
</dbReference>
<evidence type="ECO:0000256" key="2">
    <source>
        <dbReference type="ARBA" id="ARBA00022857"/>
    </source>
</evidence>
<dbReference type="InterPro" id="IPR036291">
    <property type="entry name" value="NAD(P)-bd_dom_sf"/>
</dbReference>
<evidence type="ECO:0000256" key="1">
    <source>
        <dbReference type="ARBA" id="ARBA00006484"/>
    </source>
</evidence>
<dbReference type="HOGENOM" id="CLU_010194_13_3_1"/>
<protein>
    <submittedName>
        <fullName evidence="4">Short chain dehydrogenase</fullName>
    </submittedName>
</protein>
<dbReference type="OrthoDB" id="498125at2759"/>
<evidence type="ECO:0000313" key="4">
    <source>
        <dbReference type="EMBL" id="EXF80267.1"/>
    </source>
</evidence>
<dbReference type="InterPro" id="IPR020904">
    <property type="entry name" value="Sc_DH/Rdtase_CS"/>
</dbReference>
<sequence>MTVAQGYHNLIPVTNLSPPVDTTQPYDSSTLAGKTVLITGGALGLGAAFAREWASHGANIIVGDINPSAGEALVAELRAEYPKRGGGGGGAGGREGGEGKGGAHHFVTCDVTSWESQVSFFKEGARLSPNGAIDVVVANAGVNEPGANGRFEMPLASSTDPDAPREPSTKIIDVNITGLSYTTHLALFWLPRNGNGAGGGRSSSPRDRCLLLVGSVAGVGHFPGQAPYTMSKHAVTGLFRAMRGTAYMRHRVRMNMVCPYFVSGSQMFPGAAEAALLGGGAGGARGRDVVDAATRLVADEGVVGRALLVGPEVDALGLLEEDGEDGEVMVGLRGFCVEVDSGDEYG</sequence>
<comment type="similarity">
    <text evidence="1">Belongs to the short-chain dehydrogenases/reductases (SDR) family.</text>
</comment>
<keyword evidence="2" id="KW-0521">NADP</keyword>
<name>A0A010QJS6_9PEZI</name>
<dbReference type="AlphaFoldDB" id="A0A010QJS6"/>
<dbReference type="PANTHER" id="PTHR43180">
    <property type="entry name" value="3-OXOACYL-(ACYL-CARRIER-PROTEIN) REDUCTASE (AFU_ORTHOLOGUE AFUA_6G11210)"/>
    <property type="match status" value="1"/>
</dbReference>
<accession>A0A010QJS6</accession>
<dbReference type="PRINTS" id="PR00081">
    <property type="entry name" value="GDHRDH"/>
</dbReference>
<dbReference type="PROSITE" id="PS00061">
    <property type="entry name" value="ADH_SHORT"/>
    <property type="match status" value="1"/>
</dbReference>